<reference evidence="11" key="1">
    <citation type="submission" date="2021-02" db="EMBL/GenBank/DDBJ databases">
        <authorList>
            <person name="Nowell W R."/>
        </authorList>
    </citation>
    <scope>NUCLEOTIDE SEQUENCE</scope>
</reference>
<keyword evidence="6 9" id="KW-0472">Membrane</keyword>
<dbReference type="Proteomes" id="UP000663845">
    <property type="component" value="Unassembled WGS sequence"/>
</dbReference>
<evidence type="ECO:0000256" key="4">
    <source>
        <dbReference type="ARBA" id="ARBA00022989"/>
    </source>
</evidence>
<organism evidence="11 13">
    <name type="scientific">Adineta steineri</name>
    <dbReference type="NCBI Taxonomy" id="433720"/>
    <lineage>
        <taxon>Eukaryota</taxon>
        <taxon>Metazoa</taxon>
        <taxon>Spiralia</taxon>
        <taxon>Gnathifera</taxon>
        <taxon>Rotifera</taxon>
        <taxon>Eurotatoria</taxon>
        <taxon>Bdelloidea</taxon>
        <taxon>Adinetida</taxon>
        <taxon>Adinetidae</taxon>
        <taxon>Adineta</taxon>
    </lineage>
</organism>
<evidence type="ECO:0000256" key="1">
    <source>
        <dbReference type="ARBA" id="ARBA00004651"/>
    </source>
</evidence>
<dbReference type="AlphaFoldDB" id="A0A815JU01"/>
<accession>A0A815JU01</accession>
<evidence type="ECO:0000256" key="2">
    <source>
        <dbReference type="ARBA" id="ARBA00022475"/>
    </source>
</evidence>
<evidence type="ECO:0000256" key="3">
    <source>
        <dbReference type="ARBA" id="ARBA00022692"/>
    </source>
</evidence>
<keyword evidence="7" id="KW-0675">Receptor</keyword>
<dbReference type="Gene3D" id="1.20.1070.10">
    <property type="entry name" value="Rhodopsin 7-helix transmembrane proteins"/>
    <property type="match status" value="1"/>
</dbReference>
<feature type="transmembrane region" description="Helical" evidence="9">
    <location>
        <begin position="63"/>
        <end position="85"/>
    </location>
</feature>
<evidence type="ECO:0000313" key="11">
    <source>
        <dbReference type="EMBL" id="CAF1386061.1"/>
    </source>
</evidence>
<dbReference type="GO" id="GO:0004930">
    <property type="term" value="F:G protein-coupled receptor activity"/>
    <property type="evidence" value="ECO:0007669"/>
    <property type="project" value="UniProtKB-KW"/>
</dbReference>
<keyword evidence="2" id="KW-1003">Cell membrane</keyword>
<feature type="transmembrane region" description="Helical" evidence="9">
    <location>
        <begin position="105"/>
        <end position="126"/>
    </location>
</feature>
<feature type="transmembrane region" description="Helical" evidence="9">
    <location>
        <begin position="231"/>
        <end position="257"/>
    </location>
</feature>
<evidence type="ECO:0000256" key="7">
    <source>
        <dbReference type="ARBA" id="ARBA00023170"/>
    </source>
</evidence>
<evidence type="ECO:0000259" key="10">
    <source>
        <dbReference type="PROSITE" id="PS50262"/>
    </source>
</evidence>
<proteinExistence type="predicted"/>
<feature type="transmembrane region" description="Helical" evidence="9">
    <location>
        <begin position="269"/>
        <end position="289"/>
    </location>
</feature>
<comment type="caution">
    <text evidence="11">The sequence shown here is derived from an EMBL/GenBank/DDBJ whole genome shotgun (WGS) entry which is preliminary data.</text>
</comment>
<feature type="transmembrane region" description="Helical" evidence="9">
    <location>
        <begin position="146"/>
        <end position="165"/>
    </location>
</feature>
<dbReference type="PANTHER" id="PTHR24228:SF59">
    <property type="entry name" value="NEUROPEPTIDE RECEPTOR 15"/>
    <property type="match status" value="1"/>
</dbReference>
<keyword evidence="8" id="KW-0807">Transducer</keyword>
<dbReference type="EMBL" id="CAJNOG010000941">
    <property type="protein sequence ID" value="CAF1386061.1"/>
    <property type="molecule type" value="Genomic_DNA"/>
</dbReference>
<dbReference type="EMBL" id="CAJOAZ010000141">
    <property type="protein sequence ID" value="CAF3550001.1"/>
    <property type="molecule type" value="Genomic_DNA"/>
</dbReference>
<evidence type="ECO:0000313" key="12">
    <source>
        <dbReference type="EMBL" id="CAF3550001.1"/>
    </source>
</evidence>
<dbReference type="InterPro" id="IPR017452">
    <property type="entry name" value="GPCR_Rhodpsn_7TM"/>
</dbReference>
<name>A0A815JU01_9BILA</name>
<dbReference type="SUPFAM" id="SSF81321">
    <property type="entry name" value="Family A G protein-coupled receptor-like"/>
    <property type="match status" value="1"/>
</dbReference>
<evidence type="ECO:0000256" key="6">
    <source>
        <dbReference type="ARBA" id="ARBA00023136"/>
    </source>
</evidence>
<keyword evidence="5" id="KW-0297">G-protein coupled receptor</keyword>
<comment type="subcellular location">
    <subcellularLocation>
        <location evidence="1">Cell membrane</location>
        <topology evidence="1">Multi-pass membrane protein</topology>
    </subcellularLocation>
</comment>
<evidence type="ECO:0000313" key="13">
    <source>
        <dbReference type="Proteomes" id="UP000663845"/>
    </source>
</evidence>
<keyword evidence="3 9" id="KW-0812">Transmembrane</keyword>
<evidence type="ECO:0000256" key="5">
    <source>
        <dbReference type="ARBA" id="ARBA00023040"/>
    </source>
</evidence>
<gene>
    <name evidence="11" type="ORF">JYZ213_LOCUS36935</name>
    <name evidence="12" type="ORF">OXD698_LOCUS3880</name>
</gene>
<evidence type="ECO:0000256" key="8">
    <source>
        <dbReference type="ARBA" id="ARBA00023224"/>
    </source>
</evidence>
<feature type="transmembrane region" description="Helical" evidence="9">
    <location>
        <begin position="185"/>
        <end position="210"/>
    </location>
</feature>
<dbReference type="GO" id="GO:0005886">
    <property type="term" value="C:plasma membrane"/>
    <property type="evidence" value="ECO:0007669"/>
    <property type="project" value="UniProtKB-SubCell"/>
</dbReference>
<keyword evidence="4 9" id="KW-1133">Transmembrane helix</keyword>
<feature type="transmembrane region" description="Helical" evidence="9">
    <location>
        <begin position="20"/>
        <end position="42"/>
    </location>
</feature>
<dbReference type="PROSITE" id="PS50262">
    <property type="entry name" value="G_PROTEIN_RECEP_F1_2"/>
    <property type="match status" value="1"/>
</dbReference>
<sequence>MLNNSLNQNVTKFSISINLIAILSSSLGVLFNFILIIILIHYGKFTKHSNKNNSRRIGLVHSINTYIHLIGILSTLLLMCIQTFYSDVYGEKYDENFIPWHCHILAYFMTTFAAGVYGSCFLQALFRFWRITKSSRSRFQKLPFHIQLIFSHWIFIMLLLLPTLHRTIYISSDHFCLTPFDDRLTAAYTSIITAIIPVIGISIIYIKIIFYIKHHSQAKKRWKHIKRDVLIIRRILFLVIIILQTSSAGIILWILTFFDKRLHPYFYRLLRFIIILCMIICSMALLIVSPQLKRALRSKIPNNQSRSYTKKQNTSSNNMEEIAPFETLTTL</sequence>
<dbReference type="PANTHER" id="PTHR24228">
    <property type="entry name" value="B2 BRADYKININ RECEPTOR/ANGIOTENSIN II RECEPTOR"/>
    <property type="match status" value="1"/>
</dbReference>
<evidence type="ECO:0000256" key="9">
    <source>
        <dbReference type="SAM" id="Phobius"/>
    </source>
</evidence>
<feature type="domain" description="G-protein coupled receptors family 1 profile" evidence="10">
    <location>
        <begin position="31"/>
        <end position="288"/>
    </location>
</feature>
<protein>
    <recommendedName>
        <fullName evidence="10">G-protein coupled receptors family 1 profile domain-containing protein</fullName>
    </recommendedName>
</protein>
<dbReference type="Proteomes" id="UP000663844">
    <property type="component" value="Unassembled WGS sequence"/>
</dbReference>